<sequence>MGTMDYLKGKLGEAAEQAKEIADEARGKAGAFAAEHSGHADGALGKAGEFVNSRTGGKFAGPVSKVSDLARKGVDLVAEQAPPTTTPDGGTPMRGGVASDGTPMTGPVR</sequence>
<feature type="region of interest" description="Disordered" evidence="1">
    <location>
        <begin position="80"/>
        <end position="109"/>
    </location>
</feature>
<keyword evidence="3" id="KW-1185">Reference proteome</keyword>
<gene>
    <name evidence="2" type="ORF">CLV37_101727</name>
</gene>
<dbReference type="AlphaFoldDB" id="A0A2T0RBE7"/>
<feature type="compositionally biased region" description="Low complexity" evidence="1">
    <location>
        <begin position="82"/>
        <end position="96"/>
    </location>
</feature>
<dbReference type="Pfam" id="PF14013">
    <property type="entry name" value="MT0933_antitox"/>
    <property type="match status" value="1"/>
</dbReference>
<accession>A0A2T0RBE7</accession>
<dbReference type="Proteomes" id="UP000238083">
    <property type="component" value="Unassembled WGS sequence"/>
</dbReference>
<dbReference type="EMBL" id="PVZF01000001">
    <property type="protein sequence ID" value="PRY18482.1"/>
    <property type="molecule type" value="Genomic_DNA"/>
</dbReference>
<dbReference type="InterPro" id="IPR028037">
    <property type="entry name" value="Antitoxin_Rv0909/MT0933"/>
</dbReference>
<organism evidence="2 3">
    <name type="scientific">Kineococcus rhizosphaerae</name>
    <dbReference type="NCBI Taxonomy" id="559628"/>
    <lineage>
        <taxon>Bacteria</taxon>
        <taxon>Bacillati</taxon>
        <taxon>Actinomycetota</taxon>
        <taxon>Actinomycetes</taxon>
        <taxon>Kineosporiales</taxon>
        <taxon>Kineosporiaceae</taxon>
        <taxon>Kineococcus</taxon>
    </lineage>
</organism>
<evidence type="ECO:0000313" key="3">
    <source>
        <dbReference type="Proteomes" id="UP000238083"/>
    </source>
</evidence>
<evidence type="ECO:0000313" key="2">
    <source>
        <dbReference type="EMBL" id="PRY18482.1"/>
    </source>
</evidence>
<name>A0A2T0RBE7_9ACTN</name>
<comment type="caution">
    <text evidence="2">The sequence shown here is derived from an EMBL/GenBank/DDBJ whole genome shotgun (WGS) entry which is preliminary data.</text>
</comment>
<evidence type="ECO:0000256" key="1">
    <source>
        <dbReference type="SAM" id="MobiDB-lite"/>
    </source>
</evidence>
<proteinExistence type="predicted"/>
<reference evidence="2 3" key="1">
    <citation type="submission" date="2018-03" db="EMBL/GenBank/DDBJ databases">
        <title>Genomic Encyclopedia of Archaeal and Bacterial Type Strains, Phase II (KMG-II): from individual species to whole genera.</title>
        <authorList>
            <person name="Goeker M."/>
        </authorList>
    </citation>
    <scope>NUCLEOTIDE SEQUENCE [LARGE SCALE GENOMIC DNA]</scope>
    <source>
        <strain evidence="2 3">DSM 19711</strain>
    </source>
</reference>
<protein>
    <submittedName>
        <fullName evidence="2">Antitoxin protein of toxin-antitoxin system</fullName>
    </submittedName>
</protein>